<keyword evidence="1" id="KW-1133">Transmembrane helix</keyword>
<feature type="domain" description="DUF6594" evidence="2">
    <location>
        <begin position="4"/>
        <end position="285"/>
    </location>
</feature>
<dbReference type="HOGENOM" id="CLU_051118_2_0_1"/>
<dbReference type="InParanoid" id="H6BL44"/>
<dbReference type="EMBL" id="JH226130">
    <property type="protein sequence ID" value="EHY52792.1"/>
    <property type="molecule type" value="Genomic_DNA"/>
</dbReference>
<dbReference type="OrthoDB" id="3533814at2759"/>
<keyword evidence="1" id="KW-0812">Transmembrane</keyword>
<evidence type="ECO:0000313" key="4">
    <source>
        <dbReference type="Proteomes" id="UP000007304"/>
    </source>
</evidence>
<dbReference type="PANTHER" id="PTHR34502">
    <property type="entry name" value="DUF6594 DOMAIN-CONTAINING PROTEIN-RELATED"/>
    <property type="match status" value="1"/>
</dbReference>
<dbReference type="GeneID" id="20305638"/>
<dbReference type="Proteomes" id="UP000007304">
    <property type="component" value="Unassembled WGS sequence"/>
</dbReference>
<dbReference type="eggNOG" id="ENOG502SQ2Y">
    <property type="taxonomic scope" value="Eukaryota"/>
</dbReference>
<feature type="transmembrane region" description="Helical" evidence="1">
    <location>
        <begin position="273"/>
        <end position="292"/>
    </location>
</feature>
<dbReference type="VEuPathDB" id="FungiDB:HMPREF1120_00999"/>
<dbReference type="Pfam" id="PF20237">
    <property type="entry name" value="DUF6594"/>
    <property type="match status" value="1"/>
</dbReference>
<evidence type="ECO:0000256" key="1">
    <source>
        <dbReference type="SAM" id="Phobius"/>
    </source>
</evidence>
<feature type="transmembrane region" description="Helical" evidence="1">
    <location>
        <begin position="247"/>
        <end position="266"/>
    </location>
</feature>
<keyword evidence="4" id="KW-1185">Reference proteome</keyword>
<dbReference type="PANTHER" id="PTHR34502:SF5">
    <property type="entry name" value="DUF6594 DOMAIN-CONTAINING PROTEIN"/>
    <property type="match status" value="1"/>
</dbReference>
<proteinExistence type="predicted"/>
<organism evidence="3 4">
    <name type="scientific">Exophiala dermatitidis (strain ATCC 34100 / CBS 525.76 / NIH/UT8656)</name>
    <name type="common">Black yeast</name>
    <name type="synonym">Wangiella dermatitidis</name>
    <dbReference type="NCBI Taxonomy" id="858893"/>
    <lineage>
        <taxon>Eukaryota</taxon>
        <taxon>Fungi</taxon>
        <taxon>Dikarya</taxon>
        <taxon>Ascomycota</taxon>
        <taxon>Pezizomycotina</taxon>
        <taxon>Eurotiomycetes</taxon>
        <taxon>Chaetothyriomycetidae</taxon>
        <taxon>Chaetothyriales</taxon>
        <taxon>Herpotrichiellaceae</taxon>
        <taxon>Exophiala</taxon>
    </lineage>
</organism>
<protein>
    <recommendedName>
        <fullName evidence="2">DUF6594 domain-containing protein</fullName>
    </recommendedName>
</protein>
<reference evidence="3" key="1">
    <citation type="submission" date="2011-07" db="EMBL/GenBank/DDBJ databases">
        <title>The Genome Sequence of Exophiala (Wangiella) dermatitidis NIH/UT8656.</title>
        <authorList>
            <consortium name="The Broad Institute Genome Sequencing Platform"/>
            <person name="Cuomo C."/>
            <person name="Wang Z."/>
            <person name="Hunicke-Smith S."/>
            <person name="Szanislo P.J."/>
            <person name="Earl A."/>
            <person name="Young S.K."/>
            <person name="Zeng Q."/>
            <person name="Gargeya S."/>
            <person name="Fitzgerald M."/>
            <person name="Haas B."/>
            <person name="Abouelleil A."/>
            <person name="Alvarado L."/>
            <person name="Arachchi H.M."/>
            <person name="Berlin A."/>
            <person name="Brown A."/>
            <person name="Chapman S.B."/>
            <person name="Chen Z."/>
            <person name="Dunbar C."/>
            <person name="Freedman E."/>
            <person name="Gearin G."/>
            <person name="Gellesch M."/>
            <person name="Goldberg J."/>
            <person name="Griggs A."/>
            <person name="Gujja S."/>
            <person name="Heiman D."/>
            <person name="Howarth C."/>
            <person name="Larson L."/>
            <person name="Lui A."/>
            <person name="MacDonald P.J.P."/>
            <person name="Montmayeur A."/>
            <person name="Murphy C."/>
            <person name="Neiman D."/>
            <person name="Pearson M."/>
            <person name="Priest M."/>
            <person name="Roberts A."/>
            <person name="Saif S."/>
            <person name="Shea T."/>
            <person name="Shenoy N."/>
            <person name="Sisk P."/>
            <person name="Stolte C."/>
            <person name="Sykes S."/>
            <person name="Wortman J."/>
            <person name="Nusbaum C."/>
            <person name="Birren B."/>
        </authorList>
    </citation>
    <scope>NUCLEOTIDE SEQUENCE</scope>
    <source>
        <strain evidence="3">NIH/UT8656</strain>
    </source>
</reference>
<gene>
    <name evidence="3" type="ORF">HMPREF1120_00999</name>
</gene>
<evidence type="ECO:0000313" key="3">
    <source>
        <dbReference type="EMBL" id="EHY52792.1"/>
    </source>
</evidence>
<keyword evidence="1" id="KW-0472">Membrane</keyword>
<dbReference type="RefSeq" id="XP_009153253.1">
    <property type="nucleotide sequence ID" value="XM_009155005.1"/>
</dbReference>
<dbReference type="InterPro" id="IPR046529">
    <property type="entry name" value="DUF6594"/>
</dbReference>
<dbReference type="OMA" id="YINDMAS"/>
<dbReference type="AlphaFoldDB" id="H6BL44"/>
<sequence>MNGYNALAARIGTYPSLAVFRRFLILHSRDLLCMQAEIVNLEQKLLPAIEVDREVKDPLRNAFEYDIAALKGPHTTKRAGLQWSLTMELRAKLKEYGRSCEAQLRFAALCRLAPADKNALATLQELLQKPFGSGLSFLKPHESGIWDEEYINDMASLAGQNIDRDGLSKLIEKLVRSVYHPWMGHKVHDPLSVAEEAWACEGDLGPVIYYPDNYVTAAADALSTILASVLPACCALGLFFIRSPLTRMVAIVACTVAFSVVLTLVARPRRVESFCAASAFVAVLVVFGGSGTSNDSTPSPSP</sequence>
<evidence type="ECO:0000259" key="2">
    <source>
        <dbReference type="Pfam" id="PF20237"/>
    </source>
</evidence>
<name>H6BL44_EXODN</name>
<dbReference type="STRING" id="858893.H6BL44"/>
<accession>H6BL44</accession>